<reference evidence="2" key="1">
    <citation type="submission" date="2015-10" db="EMBL/GenBank/DDBJ databases">
        <authorList>
            <person name="Regsiter A."/>
            <person name="william w."/>
        </authorList>
    </citation>
    <scope>NUCLEOTIDE SEQUENCE</scope>
    <source>
        <strain evidence="2">Montdore</strain>
    </source>
</reference>
<evidence type="ECO:0000313" key="3">
    <source>
        <dbReference type="Proteomes" id="UP001412239"/>
    </source>
</evidence>
<feature type="region of interest" description="Disordered" evidence="1">
    <location>
        <begin position="288"/>
        <end position="344"/>
    </location>
</feature>
<protein>
    <recommendedName>
        <fullName evidence="4">Opioid growth factor receptor (OGFr) conserved domain-containing protein</fullName>
    </recommendedName>
</protein>
<evidence type="ECO:0000313" key="2">
    <source>
        <dbReference type="EMBL" id="CUS09607.1"/>
    </source>
</evidence>
<feature type="compositionally biased region" description="Polar residues" evidence="1">
    <location>
        <begin position="916"/>
        <end position="934"/>
    </location>
</feature>
<keyword evidence="3" id="KW-1185">Reference proteome</keyword>
<feature type="region of interest" description="Disordered" evidence="1">
    <location>
        <begin position="902"/>
        <end position="954"/>
    </location>
</feature>
<sequence length="977" mass="110071">MQVPRDDSLEAKALAVGRRYDARMTEIMQNLRRAPADVRFCKTCNLVNKWPIAVSEMSIEEYQRHTRDDLNEALELLARDWDPRDMDRNLPEQFDPSGDDTFSEEQKAAADEHRAFCPIREVDGWRTDVTQTYHVGDYWDRFVDATSRGDDIMSLVGEDNYGEFVQPRLSRAQIAASQRYFNRKALAAQVLLKHCPKCLRASSTALMGKRMHERVCQLARSDWVTLAEVQPLRTQEGVDGREMVMNSNGLLERRFRIFAPSEKARLERKYQLQLYAQLNLDEKSLALLGDDNDSEDVPSDQDDRLIARRRGPPRRRPHRNPIDSENSDDENDYGPGRGGGRIIHRRMPTLEEYNSWRAMAPTLLNINNNSTEQISSRFEMEFQDMLQRNDPIAASVPEPQTSLPHTVRPLPEKNSHPWRAKKSPRTKIALDTGEITTGQLPAKTAPLRGDPRPPAPDPSRPDDARKGGDTNNVGTGRPLGTKIPALPEADTERPLDLNPTPALQRAYDEMPEAFISAVTETGLLDDPIAFSERVLTLRLLRTGWDVQNARAAGEAARKRKRGRREAAEPDARSPLLMYVDFFTEGGLTSSPTPVSFLEILRYSDARLERDNSYIPFLFPVESASEHNPSAPPMPAGFRQAMIHTQGFLECCMLGVRRMMAFWGFQHRGTSSTGRHLWRLAPNFVAANHTWTRNIDHNHLRVSRVIRFLRLAGAHRIARSIYRCMMRAIRERNLPVDIQTWILWRRRALGPVGIGPLSQNFPPDRNYRTDSEPGQDDRSEDKIPNGLTDDSLSGRSHSTGDSSVRLPRLWSSGGPLPEPRGNLPTVKWGQLSPPFGASFTDDDIQAFGNGGDLGEVHSSSSSEGFLDPHERDEDFIPKRLPISPVGSPVAVHVRAPLAGRDSYESVPKRDEDYAAINTRSRTVPGTRPQETQQPSGAKARYGTHPADDSHEEDEFEEFKAAALKDLGPNTTRAAESVL</sequence>
<accession>A0A292PT28</accession>
<proteinExistence type="predicted"/>
<evidence type="ECO:0000256" key="1">
    <source>
        <dbReference type="SAM" id="MobiDB-lite"/>
    </source>
</evidence>
<feature type="region of interest" description="Disordered" evidence="1">
    <location>
        <begin position="394"/>
        <end position="485"/>
    </location>
</feature>
<name>A0A292PT28_9PEZI</name>
<feature type="region of interest" description="Disordered" evidence="1">
    <location>
        <begin position="754"/>
        <end position="824"/>
    </location>
</feature>
<feature type="compositionally biased region" description="Basic and acidic residues" evidence="1">
    <location>
        <begin position="459"/>
        <end position="468"/>
    </location>
</feature>
<feature type="compositionally biased region" description="Acidic residues" evidence="1">
    <location>
        <begin position="290"/>
        <end position="300"/>
    </location>
</feature>
<feature type="compositionally biased region" description="Basic and acidic residues" evidence="1">
    <location>
        <begin position="764"/>
        <end position="782"/>
    </location>
</feature>
<gene>
    <name evidence="2" type="ORF">GSTUAT00006322001</name>
</gene>
<dbReference type="EMBL" id="LN891076">
    <property type="protein sequence ID" value="CUS09607.1"/>
    <property type="molecule type" value="Genomic_DNA"/>
</dbReference>
<organism evidence="2 3">
    <name type="scientific">Tuber aestivum</name>
    <name type="common">summer truffle</name>
    <dbReference type="NCBI Taxonomy" id="59557"/>
    <lineage>
        <taxon>Eukaryota</taxon>
        <taxon>Fungi</taxon>
        <taxon>Dikarya</taxon>
        <taxon>Ascomycota</taxon>
        <taxon>Pezizomycotina</taxon>
        <taxon>Pezizomycetes</taxon>
        <taxon>Pezizales</taxon>
        <taxon>Tuberaceae</taxon>
        <taxon>Tuber</taxon>
    </lineage>
</organism>
<feature type="compositionally biased region" description="Basic residues" evidence="1">
    <location>
        <begin position="307"/>
        <end position="319"/>
    </location>
</feature>
<feature type="compositionally biased region" description="Basic and acidic residues" evidence="1">
    <location>
        <begin position="902"/>
        <end position="911"/>
    </location>
</feature>
<feature type="compositionally biased region" description="Basic residues" evidence="1">
    <location>
        <begin position="416"/>
        <end position="425"/>
    </location>
</feature>
<feature type="compositionally biased region" description="Polar residues" evidence="1">
    <location>
        <begin position="787"/>
        <end position="801"/>
    </location>
</feature>
<dbReference type="AlphaFoldDB" id="A0A292PT28"/>
<evidence type="ECO:0008006" key="4">
    <source>
        <dbReference type="Google" id="ProtNLM"/>
    </source>
</evidence>
<dbReference type="Proteomes" id="UP001412239">
    <property type="component" value="Unassembled WGS sequence"/>
</dbReference>